<keyword evidence="3" id="KW-1185">Reference proteome</keyword>
<dbReference type="EMBL" id="CP072110">
    <property type="protein sequence ID" value="QTH64689.1"/>
    <property type="molecule type" value="Genomic_DNA"/>
</dbReference>
<keyword evidence="1" id="KW-0812">Transmembrane</keyword>
<keyword evidence="1" id="KW-1133">Transmembrane helix</keyword>
<keyword evidence="1" id="KW-0472">Membrane</keyword>
<evidence type="ECO:0000313" key="2">
    <source>
        <dbReference type="EMBL" id="QTH64689.1"/>
    </source>
</evidence>
<dbReference type="AlphaFoldDB" id="A0A975DDH2"/>
<organism evidence="2 3">
    <name type="scientific">Psychrosphaera ytuae</name>
    <dbReference type="NCBI Taxonomy" id="2820710"/>
    <lineage>
        <taxon>Bacteria</taxon>
        <taxon>Pseudomonadati</taxon>
        <taxon>Pseudomonadota</taxon>
        <taxon>Gammaproteobacteria</taxon>
        <taxon>Alteromonadales</taxon>
        <taxon>Pseudoalteromonadaceae</taxon>
        <taxon>Psychrosphaera</taxon>
    </lineage>
</organism>
<protein>
    <submittedName>
        <fullName evidence="2">Uncharacterized protein</fullName>
    </submittedName>
</protein>
<evidence type="ECO:0000313" key="3">
    <source>
        <dbReference type="Proteomes" id="UP000682739"/>
    </source>
</evidence>
<reference evidence="2" key="1">
    <citation type="submission" date="2021-03" db="EMBL/GenBank/DDBJ databases">
        <title>Description of Psychrosphaera ytuae sp. nov. isolated from deep sea sediment of South China Sea.</title>
        <authorList>
            <person name="Zhang J."/>
            <person name="Xu X.-D."/>
        </authorList>
    </citation>
    <scope>NUCLEOTIDE SEQUENCE</scope>
    <source>
        <strain evidence="2">MTZ26</strain>
    </source>
</reference>
<gene>
    <name evidence="2" type="ORF">J1N51_04265</name>
</gene>
<feature type="transmembrane region" description="Helical" evidence="1">
    <location>
        <begin position="77"/>
        <end position="97"/>
    </location>
</feature>
<proteinExistence type="predicted"/>
<evidence type="ECO:0000256" key="1">
    <source>
        <dbReference type="SAM" id="Phobius"/>
    </source>
</evidence>
<dbReference type="KEGG" id="psym:J1N51_04265"/>
<dbReference type="Proteomes" id="UP000682739">
    <property type="component" value="Chromosome"/>
</dbReference>
<accession>A0A975DDH2</accession>
<sequence length="225" mass="25941">MIGIEEHIGPCHSEHSPETCVCGRPSRAVQVTKFATIFSFSLFITERKLAYRCFSCNRLKQTDMSISGINDGLGKLVFGWGQLLLLIGMLTLGYNFAYPNDQRLREAPRVGDILVVNLFEITREPKDQPHPYTLAKITKVEDDEVQLQVGRWQYLREFATFKDMLSRQDLMSSYFSNRNIQVSQLLLGETQAVRSIRRRHSFFDLDEIHESLFFQTKVQQAPSID</sequence>
<dbReference type="RefSeq" id="WP_208832743.1">
    <property type="nucleotide sequence ID" value="NZ_CP072110.1"/>
</dbReference>
<name>A0A975DDH2_9GAMM</name>